<reference evidence="1 2" key="1">
    <citation type="journal article" date="2011" name="Cell">
        <title>The monarch butterfly genome yields insights into long-distance migration.</title>
        <authorList>
            <person name="Zhan S."/>
            <person name="Merlin C."/>
            <person name="Boore J.L."/>
            <person name="Reppert S.M."/>
        </authorList>
    </citation>
    <scope>NUCLEOTIDE SEQUENCE [LARGE SCALE GENOMIC DNA]</scope>
    <source>
        <strain evidence="1">F-2</strain>
    </source>
</reference>
<dbReference type="EMBL" id="AGBW02000220">
    <property type="protein sequence ID" value="OWR55804.1"/>
    <property type="molecule type" value="Genomic_DNA"/>
</dbReference>
<accession>A0A212FPZ4</accession>
<dbReference type="AlphaFoldDB" id="A0A212FPZ4"/>
<proteinExistence type="predicted"/>
<evidence type="ECO:0000313" key="1">
    <source>
        <dbReference type="EMBL" id="OWR55804.1"/>
    </source>
</evidence>
<comment type="caution">
    <text evidence="1">The sequence shown here is derived from an EMBL/GenBank/DDBJ whole genome shotgun (WGS) entry which is preliminary data.</text>
</comment>
<name>A0A212FPZ4_DANPL</name>
<keyword evidence="2" id="KW-1185">Reference proteome</keyword>
<dbReference type="Proteomes" id="UP000007151">
    <property type="component" value="Unassembled WGS sequence"/>
</dbReference>
<dbReference type="InParanoid" id="A0A212FPZ4"/>
<sequence length="39" mass="4506">MVPAIIASHYGWLKLQENNSLVSPEERKKLAIYSVFFLI</sequence>
<evidence type="ECO:0000313" key="2">
    <source>
        <dbReference type="Proteomes" id="UP000007151"/>
    </source>
</evidence>
<protein>
    <submittedName>
        <fullName evidence="1">Uncharacterized protein</fullName>
    </submittedName>
</protein>
<organism evidence="1 2">
    <name type="scientific">Danaus plexippus plexippus</name>
    <dbReference type="NCBI Taxonomy" id="278856"/>
    <lineage>
        <taxon>Eukaryota</taxon>
        <taxon>Metazoa</taxon>
        <taxon>Ecdysozoa</taxon>
        <taxon>Arthropoda</taxon>
        <taxon>Hexapoda</taxon>
        <taxon>Insecta</taxon>
        <taxon>Pterygota</taxon>
        <taxon>Neoptera</taxon>
        <taxon>Endopterygota</taxon>
        <taxon>Lepidoptera</taxon>
        <taxon>Glossata</taxon>
        <taxon>Ditrysia</taxon>
        <taxon>Papilionoidea</taxon>
        <taxon>Nymphalidae</taxon>
        <taxon>Danainae</taxon>
        <taxon>Danaini</taxon>
        <taxon>Danaina</taxon>
        <taxon>Danaus</taxon>
        <taxon>Danaus</taxon>
    </lineage>
</organism>
<gene>
    <name evidence="1" type="ORF">KGM_204022</name>
</gene>
<dbReference type="KEGG" id="dpl:KGM_204022"/>